<accession>A0A0L8V5B0</accession>
<evidence type="ECO:0000313" key="5">
    <source>
        <dbReference type="Proteomes" id="UP000036958"/>
    </source>
</evidence>
<dbReference type="PIRSF" id="PIRSF018266">
    <property type="entry name" value="FecR"/>
    <property type="match status" value="1"/>
</dbReference>
<reference evidence="5" key="1">
    <citation type="submission" date="2015-07" db="EMBL/GenBank/DDBJ databases">
        <title>Genome sequencing of Sunxiuqinia dokdonensis strain SK.</title>
        <authorList>
            <person name="Ahn S."/>
            <person name="Kim B.-C."/>
        </authorList>
    </citation>
    <scope>NUCLEOTIDE SEQUENCE [LARGE SCALE GENOMIC DNA]</scope>
    <source>
        <strain evidence="5">SK</strain>
    </source>
</reference>
<keyword evidence="1" id="KW-0472">Membrane</keyword>
<dbReference type="AlphaFoldDB" id="A0A0L8V5B0"/>
<dbReference type="Proteomes" id="UP000036958">
    <property type="component" value="Unassembled WGS sequence"/>
</dbReference>
<dbReference type="PANTHER" id="PTHR30273">
    <property type="entry name" value="PERIPLASMIC SIGNAL SENSOR AND SIGMA FACTOR ACTIVATOR FECR-RELATED"/>
    <property type="match status" value="1"/>
</dbReference>
<keyword evidence="5" id="KW-1185">Reference proteome</keyword>
<dbReference type="Pfam" id="PF04773">
    <property type="entry name" value="FecR"/>
    <property type="match status" value="1"/>
</dbReference>
<protein>
    <recommendedName>
        <fullName evidence="6">FecR protein domain-containing protein</fullName>
    </recommendedName>
</protein>
<dbReference type="OrthoDB" id="1098987at2"/>
<feature type="transmembrane region" description="Helical" evidence="1">
    <location>
        <begin position="89"/>
        <end position="110"/>
    </location>
</feature>
<feature type="domain" description="FecR protein" evidence="2">
    <location>
        <begin position="127"/>
        <end position="215"/>
    </location>
</feature>
<dbReference type="PANTHER" id="PTHR30273:SF2">
    <property type="entry name" value="PROTEIN FECR"/>
    <property type="match status" value="1"/>
</dbReference>
<evidence type="ECO:0000259" key="3">
    <source>
        <dbReference type="Pfam" id="PF16344"/>
    </source>
</evidence>
<dbReference type="Pfam" id="PF16344">
    <property type="entry name" value="FecR_C"/>
    <property type="match status" value="1"/>
</dbReference>
<evidence type="ECO:0000256" key="1">
    <source>
        <dbReference type="SAM" id="Phobius"/>
    </source>
</evidence>
<dbReference type="InterPro" id="IPR006860">
    <property type="entry name" value="FecR"/>
</dbReference>
<dbReference type="STRING" id="1409788.NC99_35600"/>
<name>A0A0L8V5B0_9BACT</name>
<dbReference type="InterPro" id="IPR032508">
    <property type="entry name" value="FecR_C"/>
</dbReference>
<comment type="caution">
    <text evidence="4">The sequence shown here is derived from an EMBL/GenBank/DDBJ whole genome shotgun (WGS) entry which is preliminary data.</text>
</comment>
<proteinExistence type="predicted"/>
<dbReference type="Gene3D" id="2.60.120.1440">
    <property type="match status" value="1"/>
</dbReference>
<gene>
    <name evidence="4" type="ORF">NC99_35600</name>
</gene>
<dbReference type="InterPro" id="IPR012373">
    <property type="entry name" value="Ferrdict_sens_TM"/>
</dbReference>
<evidence type="ECO:0008006" key="6">
    <source>
        <dbReference type="Google" id="ProtNLM"/>
    </source>
</evidence>
<dbReference type="EMBL" id="LGIA01000181">
    <property type="protein sequence ID" value="KOH43640.1"/>
    <property type="molecule type" value="Genomic_DNA"/>
</dbReference>
<evidence type="ECO:0000313" key="4">
    <source>
        <dbReference type="EMBL" id="KOH43640.1"/>
    </source>
</evidence>
<sequence>MHMKKIEYNEIWELVVGKVNNSLDAEGEAAFERIKETDEAKKALLQAKQIHRKSSNSFLIRRINKEKNWKYIHSQISHSVRARKLIIHYSRYAAIFLIALLIGIMAPKLFNYSSQEVAYNSIELEWGQMSKMTLSDSSQVWLNAGTTLKYPTTFDTQKRTVILDGEAQFKVAHNSKVPFEVKTKSGIIKVHGTTFNVESYNDDPEMVVTLIEGEVAVEDTHGNYLATLNPSEQITVNKSTGKASLRQVNTEFFSSWIDGKILLEETKLSELAVILKRWYNVDIELVGEGTDDIQISGTIIKGKPLDLFLKILERMYGIEYELIINSNQKDEVIIYKN</sequence>
<dbReference type="FunFam" id="2.60.120.1440:FF:000001">
    <property type="entry name" value="Putative anti-sigma factor"/>
    <property type="match status" value="1"/>
</dbReference>
<organism evidence="4 5">
    <name type="scientific">Sunxiuqinia dokdonensis</name>
    <dbReference type="NCBI Taxonomy" id="1409788"/>
    <lineage>
        <taxon>Bacteria</taxon>
        <taxon>Pseudomonadati</taxon>
        <taxon>Bacteroidota</taxon>
        <taxon>Bacteroidia</taxon>
        <taxon>Marinilabiliales</taxon>
        <taxon>Prolixibacteraceae</taxon>
        <taxon>Sunxiuqinia</taxon>
    </lineage>
</organism>
<keyword evidence="1" id="KW-0812">Transmembrane</keyword>
<dbReference type="Gene3D" id="3.55.50.30">
    <property type="match status" value="1"/>
</dbReference>
<feature type="domain" description="Protein FecR C-terminal" evidence="3">
    <location>
        <begin position="261"/>
        <end position="326"/>
    </location>
</feature>
<keyword evidence="1" id="KW-1133">Transmembrane helix</keyword>
<dbReference type="GO" id="GO:0016989">
    <property type="term" value="F:sigma factor antagonist activity"/>
    <property type="evidence" value="ECO:0007669"/>
    <property type="project" value="TreeGrafter"/>
</dbReference>
<evidence type="ECO:0000259" key="2">
    <source>
        <dbReference type="Pfam" id="PF04773"/>
    </source>
</evidence>